<evidence type="ECO:0000256" key="5">
    <source>
        <dbReference type="ARBA" id="ARBA00023049"/>
    </source>
</evidence>
<keyword evidence="9" id="KW-1185">Reference proteome</keyword>
<comment type="similarity">
    <text evidence="1">Belongs to the peptidase M16 family.</text>
</comment>
<evidence type="ECO:0000256" key="2">
    <source>
        <dbReference type="ARBA" id="ARBA00022670"/>
    </source>
</evidence>
<keyword evidence="4" id="KW-0862">Zinc</keyword>
<evidence type="ECO:0000259" key="7">
    <source>
        <dbReference type="Pfam" id="PF05193"/>
    </source>
</evidence>
<dbReference type="InterPro" id="IPR007863">
    <property type="entry name" value="Peptidase_M16_C"/>
</dbReference>
<dbReference type="PANTHER" id="PTHR43690:SF17">
    <property type="entry name" value="PROTEIN YHJJ"/>
    <property type="match status" value="1"/>
</dbReference>
<name>A0A318J4I2_9BURK</name>
<dbReference type="PANTHER" id="PTHR43690">
    <property type="entry name" value="NARDILYSIN"/>
    <property type="match status" value="1"/>
</dbReference>
<keyword evidence="5" id="KW-0482">Metalloprotease</keyword>
<feature type="domain" description="Peptidase M16 N-terminal" evidence="6">
    <location>
        <begin position="63"/>
        <end position="176"/>
    </location>
</feature>
<evidence type="ECO:0000256" key="3">
    <source>
        <dbReference type="ARBA" id="ARBA00022801"/>
    </source>
</evidence>
<accession>A0A318J4I2</accession>
<proteinExistence type="inferred from homology"/>
<dbReference type="GO" id="GO:0008237">
    <property type="term" value="F:metallopeptidase activity"/>
    <property type="evidence" value="ECO:0007669"/>
    <property type="project" value="UniProtKB-KW"/>
</dbReference>
<organism evidence="8 9">
    <name type="scientific">Undibacterium pigrum</name>
    <dbReference type="NCBI Taxonomy" id="401470"/>
    <lineage>
        <taxon>Bacteria</taxon>
        <taxon>Pseudomonadati</taxon>
        <taxon>Pseudomonadota</taxon>
        <taxon>Betaproteobacteria</taxon>
        <taxon>Burkholderiales</taxon>
        <taxon>Oxalobacteraceae</taxon>
        <taxon>Undibacterium</taxon>
    </lineage>
</organism>
<reference evidence="8 9" key="1">
    <citation type="submission" date="2018-05" db="EMBL/GenBank/DDBJ databases">
        <title>Genomic Encyclopedia of Type Strains, Phase IV (KMG-IV): sequencing the most valuable type-strain genomes for metagenomic binning, comparative biology and taxonomic classification.</title>
        <authorList>
            <person name="Goeker M."/>
        </authorList>
    </citation>
    <scope>NUCLEOTIDE SEQUENCE [LARGE SCALE GENOMIC DNA]</scope>
    <source>
        <strain evidence="8 9">DSM 19792</strain>
    </source>
</reference>
<keyword evidence="2" id="KW-0645">Protease</keyword>
<dbReference type="AlphaFoldDB" id="A0A318J4I2"/>
<evidence type="ECO:0000256" key="1">
    <source>
        <dbReference type="ARBA" id="ARBA00007261"/>
    </source>
</evidence>
<gene>
    <name evidence="8" type="ORF">DFR42_107252</name>
</gene>
<keyword evidence="3" id="KW-0378">Hydrolase</keyword>
<dbReference type="Pfam" id="PF05193">
    <property type="entry name" value="Peptidase_M16_C"/>
    <property type="match status" value="1"/>
</dbReference>
<evidence type="ECO:0000313" key="8">
    <source>
        <dbReference type="EMBL" id="PXX41601.1"/>
    </source>
</evidence>
<dbReference type="SUPFAM" id="SSF63411">
    <property type="entry name" value="LuxS/MPP-like metallohydrolase"/>
    <property type="match status" value="2"/>
</dbReference>
<comment type="caution">
    <text evidence="8">The sequence shown here is derived from an EMBL/GenBank/DDBJ whole genome shotgun (WGS) entry which is preliminary data.</text>
</comment>
<evidence type="ECO:0000313" key="9">
    <source>
        <dbReference type="Proteomes" id="UP000247792"/>
    </source>
</evidence>
<dbReference type="InterPro" id="IPR050626">
    <property type="entry name" value="Peptidase_M16"/>
</dbReference>
<dbReference type="OrthoDB" id="9811314at2"/>
<dbReference type="GO" id="GO:0006508">
    <property type="term" value="P:proteolysis"/>
    <property type="evidence" value="ECO:0007669"/>
    <property type="project" value="UniProtKB-KW"/>
</dbReference>
<evidence type="ECO:0000256" key="4">
    <source>
        <dbReference type="ARBA" id="ARBA00022833"/>
    </source>
</evidence>
<dbReference type="EMBL" id="QJKB01000007">
    <property type="protein sequence ID" value="PXX41601.1"/>
    <property type="molecule type" value="Genomic_DNA"/>
</dbReference>
<dbReference type="RefSeq" id="WP_110256824.1">
    <property type="nucleotide sequence ID" value="NZ_QJKB01000007.1"/>
</dbReference>
<dbReference type="GO" id="GO:0046872">
    <property type="term" value="F:metal ion binding"/>
    <property type="evidence" value="ECO:0007669"/>
    <property type="project" value="InterPro"/>
</dbReference>
<evidence type="ECO:0000259" key="6">
    <source>
        <dbReference type="Pfam" id="PF00675"/>
    </source>
</evidence>
<dbReference type="Pfam" id="PF00675">
    <property type="entry name" value="Peptidase_M16"/>
    <property type="match status" value="1"/>
</dbReference>
<dbReference type="InterPro" id="IPR011765">
    <property type="entry name" value="Pept_M16_N"/>
</dbReference>
<dbReference type="Gene3D" id="3.30.830.10">
    <property type="entry name" value="Metalloenzyme, LuxS/M16 peptidase-like"/>
    <property type="match status" value="2"/>
</dbReference>
<feature type="domain" description="Peptidase M16 C-terminal" evidence="7">
    <location>
        <begin position="212"/>
        <end position="390"/>
    </location>
</feature>
<dbReference type="Proteomes" id="UP000247792">
    <property type="component" value="Unassembled WGS sequence"/>
</dbReference>
<protein>
    <submittedName>
        <fullName evidence="8">Putative Zn-dependent peptidase</fullName>
    </submittedName>
</protein>
<sequence length="487" mass="55535">MSWYFAEIAKYILVVLLMTFNIHAFAVDLQVIVPAQKVDVQLVREVEGIREFKLANGLQILLIGDEHRSYTTMNLVYRTGSKQENYGQKGLAHLLEHLIYTGGSTHPDISVEYRQRNMMTMGLTSFDFTSYRTTLDAGQHTLDWVLELEAARMSQFKFSDDNLLVALREVLGEKENTDASGKNALIRRATLPLFFWDAYGKEPIGIPSDLKNMTLNDLQNFWETYYRPDNATLIVSGKFNEKNLLSSVVKIFGPIQKLKPLIRSVYTTEPTQDGEREIVKRRKRGAAALMLAYRTEPYIHPDAAAAMLLGQIFGNGKFGRLQDALIKTKIAKRTAAHVMYMEHAGALLFGVDQEYGLPIDEAKSTLLNTLENVRHQPLTQSELDQAKQILGNAYIDSRKDTDALTTELNNFIGSGDWRLYFLMRERIQHMDLGNIQRIAESWFVPTNRSLCILIEDQNMVLRNSSNTLDVEEQLREFEKKQTGPSIH</sequence>
<dbReference type="InterPro" id="IPR011249">
    <property type="entry name" value="Metalloenz_LuxS/M16"/>
</dbReference>